<dbReference type="SUPFAM" id="SSF160631">
    <property type="entry name" value="SMI1/KNR4-like"/>
    <property type="match status" value="1"/>
</dbReference>
<reference evidence="3" key="1">
    <citation type="submission" date="2009-07" db="EMBL/GenBank/DDBJ databases">
        <title>Complete genome sequence of Zobellia galactanivorans Dsij.</title>
        <authorList>
            <consortium name="Genoscope - CEA"/>
        </authorList>
    </citation>
    <scope>NUCLEOTIDE SEQUENCE [LARGE SCALE GENOMIC DNA]</scope>
    <source>
        <strain evidence="3">DSM 12802 / CCUG 47099 / CIP 106680 / NCIMB 13871 / Dsij</strain>
    </source>
</reference>
<feature type="domain" description="Knr4/Smi1-like" evidence="1">
    <location>
        <begin position="22"/>
        <end position="127"/>
    </location>
</feature>
<dbReference type="EMBL" id="FP476056">
    <property type="protein sequence ID" value="CAZ97446.1"/>
    <property type="molecule type" value="Genomic_DNA"/>
</dbReference>
<evidence type="ECO:0000313" key="3">
    <source>
        <dbReference type="Proteomes" id="UP000008898"/>
    </source>
</evidence>
<accession>G0L8B2</accession>
<keyword evidence="3" id="KW-1185">Reference proteome</keyword>
<name>G0L8B2_ZOBGA</name>
<evidence type="ECO:0000313" key="2">
    <source>
        <dbReference type="EMBL" id="CAZ97446.1"/>
    </source>
</evidence>
<gene>
    <name evidence="2" type="ordered locus">zobellia_3308</name>
</gene>
<dbReference type="AlphaFoldDB" id="G0L8B2"/>
<dbReference type="Pfam" id="PF09346">
    <property type="entry name" value="SMI1_KNR4"/>
    <property type="match status" value="1"/>
</dbReference>
<dbReference type="HOGENOM" id="CLU_1884995_0_0_10"/>
<protein>
    <recommendedName>
        <fullName evidence="1">Knr4/Smi1-like domain-containing protein</fullName>
    </recommendedName>
</protein>
<dbReference type="KEGG" id="zga:ZOBELLIA_3308"/>
<evidence type="ECO:0000259" key="1">
    <source>
        <dbReference type="Pfam" id="PF09346"/>
    </source>
</evidence>
<dbReference type="Proteomes" id="UP000008898">
    <property type="component" value="Chromosome"/>
</dbReference>
<reference evidence="2 3" key="2">
    <citation type="journal article" date="2012" name="Environ. Microbiol.">
        <title>Characterization of the first alginolytic operons in a marine bacterium: from their emergence in marine Flavobacteriia to their independent transfers to marine Proteobacteria and human gut Bacteroides.</title>
        <authorList>
            <person name="Thomas F."/>
            <person name="Barbeyron T."/>
            <person name="Tonon T."/>
            <person name="Genicot S."/>
            <person name="Czjzek M."/>
            <person name="Michel G."/>
        </authorList>
    </citation>
    <scope>NUCLEOTIDE SEQUENCE [LARGE SCALE GENOMIC DNA]</scope>
    <source>
        <strain evidence="3">DSM 12802 / CCUG 47099 / CIP 106680 / NCIMB 13871 / Dsij</strain>
    </source>
</reference>
<proteinExistence type="predicted"/>
<dbReference type="InterPro" id="IPR037883">
    <property type="entry name" value="Knr4/Smi1-like_sf"/>
</dbReference>
<organism evidence="2 3">
    <name type="scientific">Zobellia galactanivorans (strain DSM 12802 / CCUG 47099 / CIP 106680 / NCIMB 13871 / Dsij)</name>
    <dbReference type="NCBI Taxonomy" id="63186"/>
    <lineage>
        <taxon>Bacteria</taxon>
        <taxon>Pseudomonadati</taxon>
        <taxon>Bacteroidota</taxon>
        <taxon>Flavobacteriia</taxon>
        <taxon>Flavobacteriales</taxon>
        <taxon>Flavobacteriaceae</taxon>
        <taxon>Zobellia</taxon>
    </lineage>
</organism>
<dbReference type="OrthoDB" id="282795at2"/>
<dbReference type="RefSeq" id="WP_013994639.1">
    <property type="nucleotide sequence ID" value="NC_015844.1"/>
</dbReference>
<dbReference type="Gene3D" id="3.40.1580.10">
    <property type="entry name" value="SMI1/KNR4-like"/>
    <property type="match status" value="1"/>
</dbReference>
<sequence length="135" mass="15562">MKVNEVIDLIKSTYPDSWFKEVNQEWIKEIESKYSELPKNLKTLYNQLGYGGIGPSHYAIHVLMEPEEIYDPLTAKELAGKLIVGDDFAGCCYAYDTQDNWQFGYIEHTGEFESLEGVYSDFIDFLRALATNEKE</sequence>
<dbReference type="STRING" id="63186.ZOBELLIA_3308"/>
<dbReference type="InterPro" id="IPR018958">
    <property type="entry name" value="Knr4/Smi1-like_dom"/>
</dbReference>